<evidence type="ECO:0000256" key="1">
    <source>
        <dbReference type="SAM" id="Phobius"/>
    </source>
</evidence>
<accession>A0A858RDI5</accession>
<keyword evidence="1" id="KW-1133">Transmembrane helix</keyword>
<evidence type="ECO:0000313" key="3">
    <source>
        <dbReference type="Proteomes" id="UP000501812"/>
    </source>
</evidence>
<proteinExistence type="predicted"/>
<protein>
    <submittedName>
        <fullName evidence="2">Uncharacterized protein</fullName>
    </submittedName>
</protein>
<dbReference type="RefSeq" id="WP_169452601.1">
    <property type="nucleotide sequence ID" value="NZ_CP051774.1"/>
</dbReference>
<dbReference type="EMBL" id="CP051774">
    <property type="protein sequence ID" value="QJE94380.1"/>
    <property type="molecule type" value="Genomic_DNA"/>
</dbReference>
<organism evidence="2 3">
    <name type="scientific">Luteolibacter luteus</name>
    <dbReference type="NCBI Taxonomy" id="2728835"/>
    <lineage>
        <taxon>Bacteria</taxon>
        <taxon>Pseudomonadati</taxon>
        <taxon>Verrucomicrobiota</taxon>
        <taxon>Verrucomicrobiia</taxon>
        <taxon>Verrucomicrobiales</taxon>
        <taxon>Verrucomicrobiaceae</taxon>
        <taxon>Luteolibacter</taxon>
    </lineage>
</organism>
<evidence type="ECO:0000313" key="2">
    <source>
        <dbReference type="EMBL" id="QJE94380.1"/>
    </source>
</evidence>
<dbReference type="Proteomes" id="UP000501812">
    <property type="component" value="Chromosome"/>
</dbReference>
<dbReference type="KEGG" id="luo:HHL09_00790"/>
<keyword evidence="1" id="KW-0472">Membrane</keyword>
<dbReference type="AlphaFoldDB" id="A0A858RDI5"/>
<gene>
    <name evidence="2" type="ORF">HHL09_00790</name>
</gene>
<keyword evidence="3" id="KW-1185">Reference proteome</keyword>
<name>A0A858RDI5_9BACT</name>
<keyword evidence="1" id="KW-0812">Transmembrane</keyword>
<reference evidence="2 3" key="1">
    <citation type="submission" date="2020-04" db="EMBL/GenBank/DDBJ databases">
        <title>Luteolibacter sp. G-1-1-1 isolated from soil.</title>
        <authorList>
            <person name="Dahal R.H."/>
        </authorList>
    </citation>
    <scope>NUCLEOTIDE SEQUENCE [LARGE SCALE GENOMIC DNA]</scope>
    <source>
        <strain evidence="2 3">G-1-1-1</strain>
    </source>
</reference>
<sequence>MLRGRLLGGSGHDWPDLPLPSSPINPVARHGRIELPRNLPYLASLNLASPVLISQPSFATMITFHIVVQVIWLAATALILLKLQR</sequence>
<feature type="transmembrane region" description="Helical" evidence="1">
    <location>
        <begin position="58"/>
        <end position="81"/>
    </location>
</feature>